<reference evidence="2 3" key="1">
    <citation type="journal article" date="2015" name="Genome Announc.">
        <title>Draft Genome Sequence of the Terrestrial Cyanobacterium Scytonema millei VB511283, Isolated from Eastern India.</title>
        <authorList>
            <person name="Sen D."/>
            <person name="Chandrababunaidu M.M."/>
            <person name="Singh D."/>
            <person name="Sanghi N."/>
            <person name="Ghorai A."/>
            <person name="Mishra G.P."/>
            <person name="Madduluri M."/>
            <person name="Adhikary S.P."/>
            <person name="Tripathy S."/>
        </authorList>
    </citation>
    <scope>NUCLEOTIDE SEQUENCE [LARGE SCALE GENOMIC DNA]</scope>
    <source>
        <strain evidence="2 3">VB511283</strain>
    </source>
</reference>
<dbReference type="OrthoDB" id="481042at2"/>
<dbReference type="SUPFAM" id="SSF141571">
    <property type="entry name" value="Pentapeptide repeat-like"/>
    <property type="match status" value="1"/>
</dbReference>
<dbReference type="SUPFAM" id="SSF48452">
    <property type="entry name" value="TPR-like"/>
    <property type="match status" value="1"/>
</dbReference>
<proteinExistence type="predicted"/>
<dbReference type="InterPro" id="IPR051082">
    <property type="entry name" value="Pentapeptide-BTB/POZ_domain"/>
</dbReference>
<dbReference type="Pfam" id="PF00805">
    <property type="entry name" value="Pentapeptide"/>
    <property type="match status" value="1"/>
</dbReference>
<evidence type="ECO:0000256" key="1">
    <source>
        <dbReference type="SAM" id="SignalP"/>
    </source>
</evidence>
<evidence type="ECO:0000313" key="2">
    <source>
        <dbReference type="EMBL" id="NHC34538.1"/>
    </source>
</evidence>
<gene>
    <name evidence="2" type="ORF">QH73_0007670</name>
</gene>
<dbReference type="PANTHER" id="PTHR14136:SF17">
    <property type="entry name" value="BTB_POZ DOMAIN-CONTAINING PROTEIN KCTD9"/>
    <property type="match status" value="1"/>
</dbReference>
<accession>A0A9X5E441</accession>
<dbReference type="EMBL" id="JTJC03000002">
    <property type="protein sequence ID" value="NHC34538.1"/>
    <property type="molecule type" value="Genomic_DNA"/>
</dbReference>
<dbReference type="Gene3D" id="2.160.20.80">
    <property type="entry name" value="E3 ubiquitin-protein ligase SopA"/>
    <property type="match status" value="1"/>
</dbReference>
<feature type="signal peptide" evidence="1">
    <location>
        <begin position="1"/>
        <end position="23"/>
    </location>
</feature>
<evidence type="ECO:0000313" key="3">
    <source>
        <dbReference type="Proteomes" id="UP000031532"/>
    </source>
</evidence>
<protein>
    <submittedName>
        <fullName evidence="2">Pentapeptide repeat-containing protein</fullName>
    </submittedName>
</protein>
<feature type="chain" id="PRO_5040918571" evidence="1">
    <location>
        <begin position="24"/>
        <end position="254"/>
    </location>
</feature>
<dbReference type="AlphaFoldDB" id="A0A9X5E441"/>
<sequence length="254" mass="27260">MKAKLIAITAVLTALHLAPPARAGDLEHTRQLLATKQCEECDLSGEGLVLANLSRANLRGANLSGANLSRANLSEADLSGANLSGASLYGANLSGAKLEQTDLSGADLRDAYLANVDLETANLSGTSLQGAIAIPTQAAKPEEFYRWGIAQGQKGDPKGAIGYFNQALSLNDKYAPAYMARGIARYQLLDRMGAMQDAQRAKWLFLRQRNNEGYDTAQAFVNQLQAPQTETPKSKPNFFNFLGGVTSVLLRFLL</sequence>
<organism evidence="2 3">
    <name type="scientific">Scytonema millei VB511283</name>
    <dbReference type="NCBI Taxonomy" id="1245923"/>
    <lineage>
        <taxon>Bacteria</taxon>
        <taxon>Bacillati</taxon>
        <taxon>Cyanobacteriota</taxon>
        <taxon>Cyanophyceae</taxon>
        <taxon>Nostocales</taxon>
        <taxon>Scytonemataceae</taxon>
        <taxon>Scytonema</taxon>
    </lineage>
</organism>
<dbReference type="RefSeq" id="WP_039716888.1">
    <property type="nucleotide sequence ID" value="NZ_JTJC03000002.1"/>
</dbReference>
<comment type="caution">
    <text evidence="2">The sequence shown here is derived from an EMBL/GenBank/DDBJ whole genome shotgun (WGS) entry which is preliminary data.</text>
</comment>
<keyword evidence="1" id="KW-0732">Signal</keyword>
<dbReference type="InterPro" id="IPR011990">
    <property type="entry name" value="TPR-like_helical_dom_sf"/>
</dbReference>
<dbReference type="Gene3D" id="1.25.40.10">
    <property type="entry name" value="Tetratricopeptide repeat domain"/>
    <property type="match status" value="1"/>
</dbReference>
<dbReference type="PANTHER" id="PTHR14136">
    <property type="entry name" value="BTB_POZ DOMAIN-CONTAINING PROTEIN KCTD9"/>
    <property type="match status" value="1"/>
</dbReference>
<name>A0A9X5E441_9CYAN</name>
<keyword evidence="3" id="KW-1185">Reference proteome</keyword>
<dbReference type="Proteomes" id="UP000031532">
    <property type="component" value="Unassembled WGS sequence"/>
</dbReference>
<dbReference type="InterPro" id="IPR001646">
    <property type="entry name" value="5peptide_repeat"/>
</dbReference>